<name>A0ABX4ME72_9ACTO</name>
<evidence type="ECO:0000259" key="3">
    <source>
        <dbReference type="SMART" id="SM00460"/>
    </source>
</evidence>
<evidence type="ECO:0000313" key="4">
    <source>
        <dbReference type="EMBL" id="PHP53656.1"/>
    </source>
</evidence>
<dbReference type="SUPFAM" id="SSF54001">
    <property type="entry name" value="Cysteine proteinases"/>
    <property type="match status" value="1"/>
</dbReference>
<dbReference type="EMBL" id="MTPX02000009">
    <property type="protein sequence ID" value="PHP53656.1"/>
    <property type="molecule type" value="Genomic_DNA"/>
</dbReference>
<organism evidence="4 5">
    <name type="scientific">Actinomyces ruminis</name>
    <dbReference type="NCBI Taxonomy" id="1937003"/>
    <lineage>
        <taxon>Bacteria</taxon>
        <taxon>Bacillati</taxon>
        <taxon>Actinomycetota</taxon>
        <taxon>Actinomycetes</taxon>
        <taxon>Actinomycetales</taxon>
        <taxon>Actinomycetaceae</taxon>
        <taxon>Actinomyces</taxon>
    </lineage>
</organism>
<dbReference type="Proteomes" id="UP000194577">
    <property type="component" value="Unassembled WGS sequence"/>
</dbReference>
<dbReference type="InterPro" id="IPR002931">
    <property type="entry name" value="Transglutaminase-like"/>
</dbReference>
<feature type="domain" description="Transglutaminase-like" evidence="3">
    <location>
        <begin position="57"/>
        <end position="125"/>
    </location>
</feature>
<feature type="region of interest" description="Disordered" evidence="1">
    <location>
        <begin position="127"/>
        <end position="176"/>
    </location>
</feature>
<reference evidence="4 5" key="1">
    <citation type="submission" date="2017-10" db="EMBL/GenBank/DDBJ databases">
        <title>Draft genome sequence of cellulolytic Actinomyces sp CtC72 isolated from cattle rumen fluid.</title>
        <authorList>
            <person name="Joshi A.J."/>
            <person name="Vasudevan G."/>
            <person name="Lanjekar V.B."/>
            <person name="Hivarkar S."/>
            <person name="Engineer A."/>
            <person name="Pore S.D."/>
            <person name="Dhakephalkar P.K."/>
            <person name="Dagar S."/>
        </authorList>
    </citation>
    <scope>NUCLEOTIDE SEQUENCE [LARGE SCALE GENOMIC DNA]</scope>
    <source>
        <strain evidence="5">CtC72</strain>
    </source>
</reference>
<proteinExistence type="predicted"/>
<dbReference type="InterPro" id="IPR052901">
    <property type="entry name" value="Bact_TGase-like"/>
</dbReference>
<evidence type="ECO:0000256" key="1">
    <source>
        <dbReference type="SAM" id="MobiDB-lite"/>
    </source>
</evidence>
<comment type="caution">
    <text evidence="4">The sequence shown here is derived from an EMBL/GenBank/DDBJ whole genome shotgun (WGS) entry which is preliminary data.</text>
</comment>
<sequence length="333" mass="37105">MFRRPFKRWHARWSLRVGAAESDPHPPAGPAHRLLLRRHHKSLRPGARCGPPGRHGHRRRLVGDDEQYAVLMMLMCRSLGIPARVVMGFDPATDGDASDVTGQDISAWVEVAFEQAGWVSFTVTPERDQVPQQQNARKVSNPEPQVLQPPLPQQDPAELPPVYDDNDNNGSEEDQAADVPTAMIVAVAVVTGIAALLAAVLMAKVLRRRRRRRRQGVERALGAWDEVVDRARDFGRSAPDGLTRREAAAELSSGFPQAELPRFAHAIDAQVFAAGDPSSYDLNQIWESADLIIPAMGSDRPRWRRLLARLSPQSLWRPAGRRTRPRASRRTDP</sequence>
<keyword evidence="2" id="KW-1133">Transmembrane helix</keyword>
<accession>A0ABX4ME72</accession>
<dbReference type="Pfam" id="PF01841">
    <property type="entry name" value="Transglut_core"/>
    <property type="match status" value="1"/>
</dbReference>
<gene>
    <name evidence="4" type="ORF">BW737_001415</name>
</gene>
<dbReference type="Gene3D" id="3.10.620.30">
    <property type="match status" value="1"/>
</dbReference>
<feature type="transmembrane region" description="Helical" evidence="2">
    <location>
        <begin position="182"/>
        <end position="206"/>
    </location>
</feature>
<keyword evidence="2" id="KW-0472">Membrane</keyword>
<keyword evidence="2" id="KW-0812">Transmembrane</keyword>
<dbReference type="SMART" id="SM00460">
    <property type="entry name" value="TGc"/>
    <property type="match status" value="1"/>
</dbReference>
<dbReference type="PANTHER" id="PTHR42736:SF1">
    <property type="entry name" value="PROTEIN-GLUTAMINE GAMMA-GLUTAMYLTRANSFERASE"/>
    <property type="match status" value="1"/>
</dbReference>
<protein>
    <recommendedName>
        <fullName evidence="3">Transglutaminase-like domain-containing protein</fullName>
    </recommendedName>
</protein>
<keyword evidence="5" id="KW-1185">Reference proteome</keyword>
<evidence type="ECO:0000256" key="2">
    <source>
        <dbReference type="SAM" id="Phobius"/>
    </source>
</evidence>
<dbReference type="InterPro" id="IPR038765">
    <property type="entry name" value="Papain-like_cys_pep_sf"/>
</dbReference>
<dbReference type="PANTHER" id="PTHR42736">
    <property type="entry name" value="PROTEIN-GLUTAMINE GAMMA-GLUTAMYLTRANSFERASE"/>
    <property type="match status" value="1"/>
</dbReference>
<feature type="compositionally biased region" description="Acidic residues" evidence="1">
    <location>
        <begin position="164"/>
        <end position="176"/>
    </location>
</feature>
<evidence type="ECO:0000313" key="5">
    <source>
        <dbReference type="Proteomes" id="UP000194577"/>
    </source>
</evidence>